<dbReference type="InterPro" id="IPR051706">
    <property type="entry name" value="Glycosyltransferase_domain"/>
</dbReference>
<dbReference type="Pfam" id="PF04488">
    <property type="entry name" value="Gly_transf_sug"/>
    <property type="match status" value="1"/>
</dbReference>
<dbReference type="OrthoDB" id="9802987at2"/>
<dbReference type="SUPFAM" id="SSF53448">
    <property type="entry name" value="Nucleotide-diphospho-sugar transferases"/>
    <property type="match status" value="1"/>
</dbReference>
<dbReference type="GO" id="GO:0051999">
    <property type="term" value="P:mannosyl-inositol phosphorylceramide biosynthetic process"/>
    <property type="evidence" value="ECO:0007669"/>
    <property type="project" value="TreeGrafter"/>
</dbReference>
<dbReference type="AlphaFoldDB" id="A0A1K2HCZ2"/>
<dbReference type="RefSeq" id="WP_031366101.1">
    <property type="nucleotide sequence ID" value="NZ_FPKS01000006.1"/>
</dbReference>
<accession>A0A1K2HCZ2</accession>
<proteinExistence type="predicted"/>
<dbReference type="PANTHER" id="PTHR32385:SF15">
    <property type="entry name" value="INOSITOL PHOSPHOCERAMIDE MANNOSYLTRANSFERASE 1"/>
    <property type="match status" value="1"/>
</dbReference>
<name>A0A1K2HCZ2_9LACT</name>
<organism evidence="2 3">
    <name type="scientific">Pseudolactococcus chungangensis CAU 28 = DSM 22330</name>
    <dbReference type="NCBI Taxonomy" id="1122154"/>
    <lineage>
        <taxon>Bacteria</taxon>
        <taxon>Bacillati</taxon>
        <taxon>Bacillota</taxon>
        <taxon>Bacilli</taxon>
        <taxon>Lactobacillales</taxon>
        <taxon>Streptococcaceae</taxon>
        <taxon>Pseudolactococcus</taxon>
    </lineage>
</organism>
<gene>
    <name evidence="2" type="ORF">SAMN02746068_01287</name>
</gene>
<protein>
    <submittedName>
        <fullName evidence="2">Glycosyltransferase sugar-binding region containing DXD motif-containing protein</fullName>
    </submittedName>
</protein>
<evidence type="ECO:0000256" key="1">
    <source>
        <dbReference type="ARBA" id="ARBA00022679"/>
    </source>
</evidence>
<dbReference type="STRING" id="1122154.SAMN02746068_01287"/>
<dbReference type="GO" id="GO:0000030">
    <property type="term" value="F:mannosyltransferase activity"/>
    <property type="evidence" value="ECO:0007669"/>
    <property type="project" value="TreeGrafter"/>
</dbReference>
<reference evidence="2 3" key="1">
    <citation type="submission" date="2016-11" db="EMBL/GenBank/DDBJ databases">
        <authorList>
            <person name="Jaros S."/>
            <person name="Januszkiewicz K."/>
            <person name="Wedrychowicz H."/>
        </authorList>
    </citation>
    <scope>NUCLEOTIDE SEQUENCE [LARGE SCALE GENOMIC DNA]</scope>
    <source>
        <strain evidence="2 3">DSM 22330</strain>
    </source>
</reference>
<dbReference type="InterPro" id="IPR029044">
    <property type="entry name" value="Nucleotide-diphossugar_trans"/>
</dbReference>
<dbReference type="EMBL" id="FPKS01000006">
    <property type="protein sequence ID" value="SFZ74630.1"/>
    <property type="molecule type" value="Genomic_DNA"/>
</dbReference>
<dbReference type="Proteomes" id="UP000185655">
    <property type="component" value="Unassembled WGS sequence"/>
</dbReference>
<evidence type="ECO:0000313" key="3">
    <source>
        <dbReference type="Proteomes" id="UP000185655"/>
    </source>
</evidence>
<dbReference type="PANTHER" id="PTHR32385">
    <property type="entry name" value="MANNOSYL PHOSPHORYLINOSITOL CERAMIDE SYNTHASE"/>
    <property type="match status" value="1"/>
</dbReference>
<keyword evidence="1 2" id="KW-0808">Transferase</keyword>
<dbReference type="GO" id="GO:0016020">
    <property type="term" value="C:membrane"/>
    <property type="evidence" value="ECO:0007669"/>
    <property type="project" value="GOC"/>
</dbReference>
<dbReference type="Gene3D" id="3.90.550.20">
    <property type="match status" value="1"/>
</dbReference>
<evidence type="ECO:0000313" key="2">
    <source>
        <dbReference type="EMBL" id="SFZ74630.1"/>
    </source>
</evidence>
<dbReference type="InterPro" id="IPR007577">
    <property type="entry name" value="GlycoTrfase_DXD_sugar-bd_CS"/>
</dbReference>
<sequence>MIPKVIHYCWFGGNPLPESAIKCIESWKKFCPDYEIKQWSEENYDINKIQYVKEAYQEKKYAFVTDVARLDIIYHEGGIYLDTDVEIIKSLDQLLDNSLYLGMETTGRVNTGLGFGAEPKHKFVKDNLNLYADIPFVSNITCVTYTTNMLKRYGLRNRNELQQLETILVLPTEYLCPLILETNRLKITENTYSIHHYDMSWKDRKDYLLKLKIKMRRWLGDGKYDILKNVIKGKKFEKK</sequence>